<dbReference type="OrthoDB" id="9785923at2"/>
<sequence>MTTTPPTTTPPTAIPPTPTRRALVVRGGWDGHQPVATTDAFLPFLRENGFAVEITDDPEVYADEHLMAATDLVLQSVTMGRASGEAVTGLRTAVENGTGFAGWHGGIADSFRESSDYVQLVGGQFATHPGRSPSERVGDPSDNYVPHTIEITDLGREHPITAGLSDFALDTEQYWVVHDDLIDVLATTEHPVRPWSPWHRPIVSPAVWTRRWGAGRIVVATPGHTPEVLADPNVRTIVERGLLWASRTASE</sequence>
<protein>
    <recommendedName>
        <fullName evidence="1">ThuA-like domain-containing protein</fullName>
    </recommendedName>
</protein>
<organism evidence="2 3">
    <name type="scientific">Serinibacter arcticus</name>
    <dbReference type="NCBI Taxonomy" id="1655435"/>
    <lineage>
        <taxon>Bacteria</taxon>
        <taxon>Bacillati</taxon>
        <taxon>Actinomycetota</taxon>
        <taxon>Actinomycetes</taxon>
        <taxon>Micrococcales</taxon>
        <taxon>Beutenbergiaceae</taxon>
        <taxon>Serinibacter</taxon>
    </lineage>
</organism>
<dbReference type="Proteomes" id="UP000245166">
    <property type="component" value="Unassembled WGS sequence"/>
</dbReference>
<reference evidence="2 3" key="1">
    <citation type="submission" date="2018-03" db="EMBL/GenBank/DDBJ databases">
        <title>Genome assembly of novel Miniimonas species PCH200.</title>
        <authorList>
            <person name="Thakur V."/>
            <person name="Kumar V."/>
            <person name="Singh D."/>
        </authorList>
    </citation>
    <scope>NUCLEOTIDE SEQUENCE [LARGE SCALE GENOMIC DNA]</scope>
    <source>
        <strain evidence="2 3">PCH200</strain>
    </source>
</reference>
<dbReference type="InterPro" id="IPR029010">
    <property type="entry name" value="ThuA-like"/>
</dbReference>
<name>A0A2U1ZWH9_9MICO</name>
<dbReference type="SUPFAM" id="SSF52317">
    <property type="entry name" value="Class I glutamine amidotransferase-like"/>
    <property type="match status" value="1"/>
</dbReference>
<dbReference type="PANTHER" id="PTHR40469">
    <property type="entry name" value="SECRETED GLYCOSYL HYDROLASE"/>
    <property type="match status" value="1"/>
</dbReference>
<dbReference type="PANTHER" id="PTHR40469:SF2">
    <property type="entry name" value="GALACTOSE-BINDING DOMAIN-LIKE SUPERFAMILY PROTEIN"/>
    <property type="match status" value="1"/>
</dbReference>
<dbReference type="AlphaFoldDB" id="A0A2U1ZWH9"/>
<dbReference type="EMBL" id="PYHR01000002">
    <property type="protein sequence ID" value="PWD51293.1"/>
    <property type="molecule type" value="Genomic_DNA"/>
</dbReference>
<evidence type="ECO:0000313" key="3">
    <source>
        <dbReference type="Proteomes" id="UP000245166"/>
    </source>
</evidence>
<comment type="caution">
    <text evidence="2">The sequence shown here is derived from an EMBL/GenBank/DDBJ whole genome shotgun (WGS) entry which is preliminary data.</text>
</comment>
<keyword evidence="3" id="KW-1185">Reference proteome</keyword>
<accession>A0A2U1ZWH9</accession>
<proteinExistence type="predicted"/>
<dbReference type="RefSeq" id="WP_109229674.1">
    <property type="nucleotide sequence ID" value="NZ_PYHR01000002.1"/>
</dbReference>
<dbReference type="Pfam" id="PF06283">
    <property type="entry name" value="ThuA"/>
    <property type="match status" value="1"/>
</dbReference>
<gene>
    <name evidence="2" type="ORF">C8046_12110</name>
</gene>
<evidence type="ECO:0000259" key="1">
    <source>
        <dbReference type="Pfam" id="PF06283"/>
    </source>
</evidence>
<feature type="domain" description="ThuA-like" evidence="1">
    <location>
        <begin position="21"/>
        <end position="245"/>
    </location>
</feature>
<dbReference type="InterPro" id="IPR029062">
    <property type="entry name" value="Class_I_gatase-like"/>
</dbReference>
<dbReference type="Gene3D" id="3.40.50.880">
    <property type="match status" value="1"/>
</dbReference>
<evidence type="ECO:0000313" key="2">
    <source>
        <dbReference type="EMBL" id="PWD51293.1"/>
    </source>
</evidence>